<feature type="compositionally biased region" description="Basic and acidic residues" evidence="3">
    <location>
        <begin position="14"/>
        <end position="24"/>
    </location>
</feature>
<evidence type="ECO:0000313" key="5">
    <source>
        <dbReference type="EMBL" id="KAK2157932.1"/>
    </source>
</evidence>
<dbReference type="Gene3D" id="1.10.238.10">
    <property type="entry name" value="EF-hand"/>
    <property type="match status" value="2"/>
</dbReference>
<gene>
    <name evidence="5" type="ORF">LSH36_181g04071</name>
</gene>
<dbReference type="InterPro" id="IPR002048">
    <property type="entry name" value="EF_hand_dom"/>
</dbReference>
<dbReference type="EMBL" id="JAODUP010000181">
    <property type="protein sequence ID" value="KAK2157932.1"/>
    <property type="molecule type" value="Genomic_DNA"/>
</dbReference>
<dbReference type="SMART" id="SM00054">
    <property type="entry name" value="EFh"/>
    <property type="match status" value="2"/>
</dbReference>
<dbReference type="InterPro" id="IPR050145">
    <property type="entry name" value="Centrin_CML-like"/>
</dbReference>
<evidence type="ECO:0000313" key="6">
    <source>
        <dbReference type="Proteomes" id="UP001208570"/>
    </source>
</evidence>
<dbReference type="CDD" id="cd00051">
    <property type="entry name" value="EFh"/>
    <property type="match status" value="2"/>
</dbReference>
<dbReference type="PROSITE" id="PS00018">
    <property type="entry name" value="EF_HAND_1"/>
    <property type="match status" value="1"/>
</dbReference>
<dbReference type="InterPro" id="IPR011992">
    <property type="entry name" value="EF-hand-dom_pair"/>
</dbReference>
<feature type="compositionally biased region" description="Basic residues" evidence="3">
    <location>
        <begin position="1"/>
        <end position="13"/>
    </location>
</feature>
<protein>
    <recommendedName>
        <fullName evidence="4">EF-hand domain-containing protein</fullName>
    </recommendedName>
</protein>
<evidence type="ECO:0000256" key="1">
    <source>
        <dbReference type="ARBA" id="ARBA00022737"/>
    </source>
</evidence>
<keyword evidence="6" id="KW-1185">Reference proteome</keyword>
<dbReference type="GO" id="GO:0005509">
    <property type="term" value="F:calcium ion binding"/>
    <property type="evidence" value="ECO:0007669"/>
    <property type="project" value="InterPro"/>
</dbReference>
<organism evidence="5 6">
    <name type="scientific">Paralvinella palmiformis</name>
    <dbReference type="NCBI Taxonomy" id="53620"/>
    <lineage>
        <taxon>Eukaryota</taxon>
        <taxon>Metazoa</taxon>
        <taxon>Spiralia</taxon>
        <taxon>Lophotrochozoa</taxon>
        <taxon>Annelida</taxon>
        <taxon>Polychaeta</taxon>
        <taxon>Sedentaria</taxon>
        <taxon>Canalipalpata</taxon>
        <taxon>Terebellida</taxon>
        <taxon>Terebelliformia</taxon>
        <taxon>Alvinellidae</taxon>
        <taxon>Paralvinella</taxon>
    </lineage>
</organism>
<dbReference type="PROSITE" id="PS50222">
    <property type="entry name" value="EF_HAND_2"/>
    <property type="match status" value="2"/>
</dbReference>
<evidence type="ECO:0000259" key="4">
    <source>
        <dbReference type="PROSITE" id="PS50222"/>
    </source>
</evidence>
<comment type="caution">
    <text evidence="5">The sequence shown here is derived from an EMBL/GenBank/DDBJ whole genome shotgun (WGS) entry which is preliminary data.</text>
</comment>
<evidence type="ECO:0000256" key="2">
    <source>
        <dbReference type="ARBA" id="ARBA00022837"/>
    </source>
</evidence>
<dbReference type="PANTHER" id="PTHR23050">
    <property type="entry name" value="CALCIUM BINDING PROTEIN"/>
    <property type="match status" value="1"/>
</dbReference>
<dbReference type="AlphaFoldDB" id="A0AAD9JRM7"/>
<name>A0AAD9JRM7_9ANNE</name>
<accession>A0AAD9JRM7</accession>
<feature type="domain" description="EF-hand" evidence="4">
    <location>
        <begin position="71"/>
        <end position="106"/>
    </location>
</feature>
<proteinExistence type="predicted"/>
<reference evidence="5" key="1">
    <citation type="journal article" date="2023" name="Mol. Biol. Evol.">
        <title>Third-Generation Sequencing Reveals the Adaptive Role of the Epigenome in Three Deep-Sea Polychaetes.</title>
        <authorList>
            <person name="Perez M."/>
            <person name="Aroh O."/>
            <person name="Sun Y."/>
            <person name="Lan Y."/>
            <person name="Juniper S.K."/>
            <person name="Young C.R."/>
            <person name="Angers B."/>
            <person name="Qian P.Y."/>
        </authorList>
    </citation>
    <scope>NUCLEOTIDE SEQUENCE</scope>
    <source>
        <strain evidence="5">P08H-3</strain>
    </source>
</reference>
<keyword evidence="1" id="KW-0677">Repeat</keyword>
<dbReference type="Pfam" id="PF13499">
    <property type="entry name" value="EF-hand_7"/>
    <property type="match status" value="2"/>
</dbReference>
<feature type="domain" description="EF-hand" evidence="4">
    <location>
        <begin position="178"/>
        <end position="213"/>
    </location>
</feature>
<dbReference type="InterPro" id="IPR018247">
    <property type="entry name" value="EF_Hand_1_Ca_BS"/>
</dbReference>
<dbReference type="Proteomes" id="UP001208570">
    <property type="component" value="Unassembled WGS sequence"/>
</dbReference>
<keyword evidence="2" id="KW-0106">Calcium</keyword>
<feature type="region of interest" description="Disordered" evidence="3">
    <location>
        <begin position="1"/>
        <end position="37"/>
    </location>
</feature>
<dbReference type="SUPFAM" id="SSF47473">
    <property type="entry name" value="EF-hand"/>
    <property type="match status" value="1"/>
</dbReference>
<sequence length="213" mass="24082">MPKKTKKGKKSSKSKTDSPTEKVDPLIPDDVPPPPRPMESLIKLLTRHPVDERELFGIKVSTRALKNLSPAEIKDLRVVFEAMDIHGRGFIGPVDARRAMKALGFKVTRDQARQMVQEASCKQYGVIDFNEFLDLVIQHQGDAKDVYDEIMQGFKLLDVGVLTLEDLKQASIETGCKFTKEELMDMLQEADLNGDGFIDKEEFIKVMLQTNLF</sequence>
<dbReference type="FunFam" id="1.10.238.10:FF:000001">
    <property type="entry name" value="Calmodulin 1"/>
    <property type="match status" value="1"/>
</dbReference>
<evidence type="ECO:0000256" key="3">
    <source>
        <dbReference type="SAM" id="MobiDB-lite"/>
    </source>
</evidence>